<dbReference type="RefSeq" id="WP_264281328.1">
    <property type="nucleotide sequence ID" value="NZ_CP107006.1"/>
</dbReference>
<keyword evidence="2" id="KW-1185">Reference proteome</keyword>
<organism evidence="1 2">
    <name type="scientific">Chitinophaga horti</name>
    <dbReference type="NCBI Taxonomy" id="2920382"/>
    <lineage>
        <taxon>Bacteria</taxon>
        <taxon>Pseudomonadati</taxon>
        <taxon>Bacteroidota</taxon>
        <taxon>Chitinophagia</taxon>
        <taxon>Chitinophagales</taxon>
        <taxon>Chitinophagaceae</taxon>
        <taxon>Chitinophaga</taxon>
    </lineage>
</organism>
<gene>
    <name evidence="1" type="ORF">MKQ68_24315</name>
</gene>
<reference evidence="1" key="1">
    <citation type="submission" date="2022-10" db="EMBL/GenBank/DDBJ databases">
        <title>Chitinophaga sp. nov., isolated from soil.</title>
        <authorList>
            <person name="Jeon C.O."/>
        </authorList>
    </citation>
    <scope>NUCLEOTIDE SEQUENCE</scope>
    <source>
        <strain evidence="1">R8</strain>
    </source>
</reference>
<accession>A0ABY6J1C4</accession>
<sequence length="900" mass="100626">MGQVVISLEKDVLHVKAGQTVTTTLHLRNSATEKVSGRVVIKPDGIMLLSSDVREVTLAPNETRPIVLKFFVKETTNNRDNNSCAVSFTSAVNNIGLTKKIRFVVERKRRIVLVAQEQPVLMQSAKDTVRWRVQIMNRGNSEEPLSVRYAAIPGGFRFMPSPPMFTLAAGMDTTVIVRAVADEQLGAIQKPQISISVSTPNNLLLASAYCIPLIVSNRFSDRAQDLLLQGNYLDVSARNLFTGTPFLQTTLMSAHANGNNALDVRLQSLWFYQQNQSFLTDSYIYLKQGALFAKAGSITDLQEVILNGQGVRAGAEMGKDLTASYTYLHDNNNQLRFSSEKGSIKVPRVTTHAVDLDFTREQGFSFHTQAMYREDGREGLTSRLGSLSWQYNEQQLINLRGVVGFSDETVDSTGKRYTAAAGGLDITGTAGRYSWVSSNYVSGRHYAGFRRGHRFFDERFNMLLTEKLQLGVRYFQQANAPALMNELVYNFLPESDEQESGEVSLRIMPSPNFSVTLRPYRNWQRVNYRPQSIPDFSSVSDRLAMDILWQTPSGFFATTTYDIGSTQYNINRAKANVFQSHRLNMNLGYSWFSFSGWGQIAPYYLREYVNMDRVYQTYRTLQFGPTFQKTFLKGQLQTMATAQWIYQDALPGWMSIYTGRAAWQAAKHWLVHADYSLLGPGRYDFSNLSAGVSFLFGKPIGTPRPARHRLSFYEDRNNNDVRDAGEPGLKGVLVHVGEHGLVSGEDGNVVYESSNSEERIARVAAPGGWMTDGQLLLPAGRGVRALSVPMKKSAGITGQVQWEKGRYSQYAQSSQGWLVEATGGSGKLYQAYVSNEGRFRLWLPPGVYDVALRQVQPTGNFHGIPSQVVVLNGHEEATLQFRVKENEGGAIIKHFGKTNK</sequence>
<evidence type="ECO:0000313" key="1">
    <source>
        <dbReference type="EMBL" id="UYQ93211.1"/>
    </source>
</evidence>
<protein>
    <submittedName>
        <fullName evidence="1">Uncharacterized protein</fullName>
    </submittedName>
</protein>
<dbReference type="Proteomes" id="UP001162741">
    <property type="component" value="Chromosome"/>
</dbReference>
<evidence type="ECO:0000313" key="2">
    <source>
        <dbReference type="Proteomes" id="UP001162741"/>
    </source>
</evidence>
<proteinExistence type="predicted"/>
<dbReference type="EMBL" id="CP107006">
    <property type="protein sequence ID" value="UYQ93211.1"/>
    <property type="molecule type" value="Genomic_DNA"/>
</dbReference>
<name>A0ABY6J1C4_9BACT</name>